<protein>
    <recommendedName>
        <fullName evidence="1">EfeO-type cupredoxin-like domain-containing protein</fullName>
    </recommendedName>
</protein>
<feature type="domain" description="EfeO-type cupredoxin-like" evidence="1">
    <location>
        <begin position="14"/>
        <end position="121"/>
    </location>
</feature>
<dbReference type="Pfam" id="PF13473">
    <property type="entry name" value="Cupredoxin_1"/>
    <property type="match status" value="1"/>
</dbReference>
<sequence>MTVLVGIICVVLIAGIAWWFFGHHATTATAAKVIDGQQVVDITVQGGYSPDQVTLQQGMPAVLRFHQLDASSCLDEVVFPELGIQQALPYQSTQSVEIDTTKAGEYNWACGMNMFHGKVTVK</sequence>
<accession>A0A0R1UTH8</accession>
<dbReference type="InterPro" id="IPR028096">
    <property type="entry name" value="EfeO_Cupredoxin"/>
</dbReference>
<dbReference type="OrthoDB" id="9800141at2"/>
<evidence type="ECO:0000313" key="3">
    <source>
        <dbReference type="Proteomes" id="UP000051084"/>
    </source>
</evidence>
<proteinExistence type="predicted"/>
<evidence type="ECO:0000259" key="1">
    <source>
        <dbReference type="Pfam" id="PF13473"/>
    </source>
</evidence>
<dbReference type="SUPFAM" id="SSF49503">
    <property type="entry name" value="Cupredoxins"/>
    <property type="match status" value="1"/>
</dbReference>
<comment type="caution">
    <text evidence="2">The sequence shown here is derived from an EMBL/GenBank/DDBJ whole genome shotgun (WGS) entry which is preliminary data.</text>
</comment>
<evidence type="ECO:0000313" key="2">
    <source>
        <dbReference type="EMBL" id="KRL96496.1"/>
    </source>
</evidence>
<dbReference type="Proteomes" id="UP000051084">
    <property type="component" value="Unassembled WGS sequence"/>
</dbReference>
<dbReference type="AlphaFoldDB" id="A0A0R1UTH8"/>
<reference evidence="2 3" key="1">
    <citation type="journal article" date="2015" name="Genome Announc.">
        <title>Expanding the biotechnology potential of lactobacilli through comparative genomics of 213 strains and associated genera.</title>
        <authorList>
            <person name="Sun Z."/>
            <person name="Harris H.M."/>
            <person name="McCann A."/>
            <person name="Guo C."/>
            <person name="Argimon S."/>
            <person name="Zhang W."/>
            <person name="Yang X."/>
            <person name="Jeffery I.B."/>
            <person name="Cooney J.C."/>
            <person name="Kagawa T.F."/>
            <person name="Liu W."/>
            <person name="Song Y."/>
            <person name="Salvetti E."/>
            <person name="Wrobel A."/>
            <person name="Rasinkangas P."/>
            <person name="Parkhill J."/>
            <person name="Rea M.C."/>
            <person name="O'Sullivan O."/>
            <person name="Ritari J."/>
            <person name="Douillard F.P."/>
            <person name="Paul Ross R."/>
            <person name="Yang R."/>
            <person name="Briner A.E."/>
            <person name="Felis G.E."/>
            <person name="de Vos W.M."/>
            <person name="Barrangou R."/>
            <person name="Klaenhammer T.R."/>
            <person name="Caufield P.W."/>
            <person name="Cui Y."/>
            <person name="Zhang H."/>
            <person name="O'Toole P.W."/>
        </authorList>
    </citation>
    <scope>NUCLEOTIDE SEQUENCE [LARGE SCALE GENOMIC DNA]</scope>
    <source>
        <strain evidence="2 3">DSM 18793</strain>
    </source>
</reference>
<name>A0A0R1UTH8_9LACO</name>
<dbReference type="RefSeq" id="WP_054653697.1">
    <property type="nucleotide sequence ID" value="NZ_AZGC01000005.1"/>
</dbReference>
<dbReference type="InterPro" id="IPR008972">
    <property type="entry name" value="Cupredoxin"/>
</dbReference>
<dbReference type="EMBL" id="AZGC01000005">
    <property type="protein sequence ID" value="KRL96496.1"/>
    <property type="molecule type" value="Genomic_DNA"/>
</dbReference>
<dbReference type="Gene3D" id="2.60.40.420">
    <property type="entry name" value="Cupredoxins - blue copper proteins"/>
    <property type="match status" value="1"/>
</dbReference>
<dbReference type="PATRIC" id="fig|1423742.4.peg.1291"/>
<dbReference type="STRING" id="417373.GCA_001570685_00002"/>
<gene>
    <name evidence="2" type="ORF">FC21_GL001245</name>
</gene>
<keyword evidence="3" id="KW-1185">Reference proteome</keyword>
<organism evidence="2 3">
    <name type="scientific">Limosilactobacillus equigenerosi DSM 18793 = JCM 14505</name>
    <dbReference type="NCBI Taxonomy" id="1423742"/>
    <lineage>
        <taxon>Bacteria</taxon>
        <taxon>Bacillati</taxon>
        <taxon>Bacillota</taxon>
        <taxon>Bacilli</taxon>
        <taxon>Lactobacillales</taxon>
        <taxon>Lactobacillaceae</taxon>
        <taxon>Limosilactobacillus</taxon>
    </lineage>
</organism>